<name>A0AAV5TET9_9BILA</name>
<dbReference type="PANTHER" id="PTHR33845:SF1">
    <property type="entry name" value="C2H2-TYPE DOMAIN-CONTAINING PROTEIN"/>
    <property type="match status" value="1"/>
</dbReference>
<dbReference type="AlphaFoldDB" id="A0AAV5TET9"/>
<gene>
    <name evidence="1" type="ORF">PENTCL1PPCAC_15033</name>
</gene>
<evidence type="ECO:0008006" key="3">
    <source>
        <dbReference type="Google" id="ProtNLM"/>
    </source>
</evidence>
<protein>
    <recommendedName>
        <fullName evidence="3">Transposase</fullName>
    </recommendedName>
</protein>
<dbReference type="Proteomes" id="UP001432027">
    <property type="component" value="Unassembled WGS sequence"/>
</dbReference>
<evidence type="ECO:0000313" key="2">
    <source>
        <dbReference type="Proteomes" id="UP001432027"/>
    </source>
</evidence>
<sequence length="213" mass="24498">MMDACFDEIKSLIESLNHSMKDGDVSKKTVNEMKIRMEHNVEKIMDMKKHLVRAGYIDMERTRLINELNDGEAFVTMDFAQKYLPMYKWESQRKYFGKRGMSWHIFHVIAKINGTYVQHSMVHVLRTKKQDNHSVVQMLDQVLRELQLMNITGVHLRADNAGAYHSLGTIASIPHLSDKHNVKVLSLSFSEAQNGKSSCDRVAAQVKSCHTSF</sequence>
<dbReference type="PANTHER" id="PTHR33845">
    <property type="entry name" value="C2H2-TYPE DOMAIN-CONTAINING PROTEIN"/>
    <property type="match status" value="1"/>
</dbReference>
<organism evidence="1 2">
    <name type="scientific">Pristionchus entomophagus</name>
    <dbReference type="NCBI Taxonomy" id="358040"/>
    <lineage>
        <taxon>Eukaryota</taxon>
        <taxon>Metazoa</taxon>
        <taxon>Ecdysozoa</taxon>
        <taxon>Nematoda</taxon>
        <taxon>Chromadorea</taxon>
        <taxon>Rhabditida</taxon>
        <taxon>Rhabditina</taxon>
        <taxon>Diplogasteromorpha</taxon>
        <taxon>Diplogasteroidea</taxon>
        <taxon>Neodiplogasteridae</taxon>
        <taxon>Pristionchus</taxon>
    </lineage>
</organism>
<evidence type="ECO:0000313" key="1">
    <source>
        <dbReference type="EMBL" id="GMS92858.1"/>
    </source>
</evidence>
<keyword evidence="2" id="KW-1185">Reference proteome</keyword>
<comment type="caution">
    <text evidence="1">The sequence shown here is derived from an EMBL/GenBank/DDBJ whole genome shotgun (WGS) entry which is preliminary data.</text>
</comment>
<proteinExistence type="predicted"/>
<dbReference type="EMBL" id="BTSX01000004">
    <property type="protein sequence ID" value="GMS92858.1"/>
    <property type="molecule type" value="Genomic_DNA"/>
</dbReference>
<feature type="non-terminal residue" evidence="1">
    <location>
        <position position="213"/>
    </location>
</feature>
<accession>A0AAV5TET9</accession>
<reference evidence="1" key="1">
    <citation type="submission" date="2023-10" db="EMBL/GenBank/DDBJ databases">
        <title>Genome assembly of Pristionchus species.</title>
        <authorList>
            <person name="Yoshida K."/>
            <person name="Sommer R.J."/>
        </authorList>
    </citation>
    <scope>NUCLEOTIDE SEQUENCE</scope>
    <source>
        <strain evidence="1">RS0144</strain>
    </source>
</reference>